<dbReference type="KEGG" id="kim:G3T16_16465"/>
<sequence>MPAQALATLARDRAAASKRFLVNDAGIAADRAVIEEADPDNGAENVSGVKMAIST</sequence>
<dbReference type="RefSeq" id="WP_163496183.1">
    <property type="nucleotide sequence ID" value="NZ_CP048711.1"/>
</dbReference>
<dbReference type="EMBL" id="CP048711">
    <property type="protein sequence ID" value="QIB66749.1"/>
    <property type="molecule type" value="Genomic_DNA"/>
</dbReference>
<proteinExistence type="predicted"/>
<dbReference type="AlphaFoldDB" id="A0A6C0U5V8"/>
<name>A0A6C0U5V8_9GAMM</name>
<protein>
    <submittedName>
        <fullName evidence="1">Uncharacterized protein</fullName>
    </submittedName>
</protein>
<evidence type="ECO:0000313" key="1">
    <source>
        <dbReference type="EMBL" id="QIB66749.1"/>
    </source>
</evidence>
<reference evidence="1 2" key="1">
    <citation type="submission" date="2020-02" db="EMBL/GenBank/DDBJ databases">
        <title>Genome sequencing for Kineobactrum sp. M2.</title>
        <authorList>
            <person name="Park S.-J."/>
        </authorList>
    </citation>
    <scope>NUCLEOTIDE SEQUENCE [LARGE SCALE GENOMIC DNA]</scope>
    <source>
        <strain evidence="1 2">M2</strain>
    </source>
</reference>
<gene>
    <name evidence="1" type="ORF">G3T16_16465</name>
</gene>
<organism evidence="1 2">
    <name type="scientific">Kineobactrum salinum</name>
    <dbReference type="NCBI Taxonomy" id="2708301"/>
    <lineage>
        <taxon>Bacteria</taxon>
        <taxon>Pseudomonadati</taxon>
        <taxon>Pseudomonadota</taxon>
        <taxon>Gammaproteobacteria</taxon>
        <taxon>Cellvibrionales</taxon>
        <taxon>Halieaceae</taxon>
        <taxon>Kineobactrum</taxon>
    </lineage>
</organism>
<dbReference type="Proteomes" id="UP000477680">
    <property type="component" value="Chromosome"/>
</dbReference>
<accession>A0A6C0U5V8</accession>
<keyword evidence="2" id="KW-1185">Reference proteome</keyword>
<evidence type="ECO:0000313" key="2">
    <source>
        <dbReference type="Proteomes" id="UP000477680"/>
    </source>
</evidence>